<reference evidence="2 3" key="1">
    <citation type="submission" date="2018-01" db="EMBL/GenBank/DDBJ databases">
        <title>Genomic Encyclopedia of Archaeal and Bacterial Type Strains, Phase II (KMG-II): from individual species to whole genera.</title>
        <authorList>
            <person name="Goeker M."/>
        </authorList>
    </citation>
    <scope>NUCLEOTIDE SEQUENCE [LARGE SCALE GENOMIC DNA]</scope>
    <source>
        <strain evidence="2 3">DSM 17023</strain>
    </source>
</reference>
<evidence type="ECO:0000313" key="2">
    <source>
        <dbReference type="EMBL" id="POF32353.1"/>
    </source>
</evidence>
<dbReference type="Proteomes" id="UP000236959">
    <property type="component" value="Unassembled WGS sequence"/>
</dbReference>
<proteinExistence type="predicted"/>
<organism evidence="2 3">
    <name type="scientific">Roseibium marinum</name>
    <dbReference type="NCBI Taxonomy" id="281252"/>
    <lineage>
        <taxon>Bacteria</taxon>
        <taxon>Pseudomonadati</taxon>
        <taxon>Pseudomonadota</taxon>
        <taxon>Alphaproteobacteria</taxon>
        <taxon>Hyphomicrobiales</taxon>
        <taxon>Stappiaceae</taxon>
        <taxon>Roseibium</taxon>
    </lineage>
</organism>
<protein>
    <submittedName>
        <fullName evidence="2">Uncharacterized protein</fullName>
    </submittedName>
</protein>
<feature type="region of interest" description="Disordered" evidence="1">
    <location>
        <begin position="33"/>
        <end position="60"/>
    </location>
</feature>
<evidence type="ECO:0000256" key="1">
    <source>
        <dbReference type="SAM" id="MobiDB-lite"/>
    </source>
</evidence>
<keyword evidence="3" id="KW-1185">Reference proteome</keyword>
<name>A0A2S3UXV1_9HYPH</name>
<dbReference type="AlphaFoldDB" id="A0A2S3UXV1"/>
<comment type="caution">
    <text evidence="2">The sequence shown here is derived from an EMBL/GenBank/DDBJ whole genome shotgun (WGS) entry which is preliminary data.</text>
</comment>
<evidence type="ECO:0000313" key="3">
    <source>
        <dbReference type="Proteomes" id="UP000236959"/>
    </source>
</evidence>
<accession>A0A2S3UXV1</accession>
<dbReference type="EMBL" id="PPCN01000003">
    <property type="protein sequence ID" value="POF32353.1"/>
    <property type="molecule type" value="Genomic_DNA"/>
</dbReference>
<sequence length="60" mass="6966">MTFHRELRELVDWTWQHWEEILRVAVAHTGRPKGQTHMELAPAQGGNGMLQYNNPGIDKI</sequence>
<gene>
    <name evidence="2" type="ORF">CLV41_103276</name>
</gene>